<evidence type="ECO:0000259" key="2">
    <source>
        <dbReference type="Pfam" id="PF00975"/>
    </source>
</evidence>
<dbReference type="InterPro" id="IPR012223">
    <property type="entry name" value="TEII"/>
</dbReference>
<organism evidence="3 4">
    <name type="scientific">Myceligenerans indicum</name>
    <dbReference type="NCBI Taxonomy" id="2593663"/>
    <lineage>
        <taxon>Bacteria</taxon>
        <taxon>Bacillati</taxon>
        <taxon>Actinomycetota</taxon>
        <taxon>Actinomycetes</taxon>
        <taxon>Micrococcales</taxon>
        <taxon>Promicromonosporaceae</taxon>
        <taxon>Myceligenerans</taxon>
    </lineage>
</organism>
<dbReference type="PANTHER" id="PTHR11487:SF0">
    <property type="entry name" value="S-ACYL FATTY ACID SYNTHASE THIOESTERASE, MEDIUM CHAIN"/>
    <property type="match status" value="1"/>
</dbReference>
<reference evidence="3 4" key="1">
    <citation type="journal article" date="2021" name="Arch. Microbiol.">
        <title>Myceligenerans indicum sp. nov., an actinobacterium isolated from mangrove sediment of Sundarbans, India.</title>
        <authorList>
            <person name="Asha K."/>
            <person name="Bhadury P."/>
        </authorList>
    </citation>
    <scope>NUCLEOTIDE SEQUENCE [LARGE SCALE GENOMIC DNA]</scope>
    <source>
        <strain evidence="3 4">I2</strain>
    </source>
</reference>
<accession>A0ABS1LLX5</accession>
<evidence type="ECO:0000313" key="3">
    <source>
        <dbReference type="EMBL" id="MBL0887261.1"/>
    </source>
</evidence>
<keyword evidence="4" id="KW-1185">Reference proteome</keyword>
<protein>
    <submittedName>
        <fullName evidence="3">Thioesterase</fullName>
    </submittedName>
</protein>
<comment type="caution">
    <text evidence="3">The sequence shown here is derived from an EMBL/GenBank/DDBJ whole genome shotgun (WGS) entry which is preliminary data.</text>
</comment>
<dbReference type="PANTHER" id="PTHR11487">
    <property type="entry name" value="THIOESTERASE"/>
    <property type="match status" value="1"/>
</dbReference>
<dbReference type="Gene3D" id="3.40.50.1820">
    <property type="entry name" value="alpha/beta hydrolase"/>
    <property type="match status" value="1"/>
</dbReference>
<dbReference type="SUPFAM" id="SSF53474">
    <property type="entry name" value="alpha/beta-Hydrolases"/>
    <property type="match status" value="1"/>
</dbReference>
<dbReference type="InterPro" id="IPR001031">
    <property type="entry name" value="Thioesterase"/>
</dbReference>
<proteinExistence type="inferred from homology"/>
<dbReference type="Pfam" id="PF00975">
    <property type="entry name" value="Thioesterase"/>
    <property type="match status" value="1"/>
</dbReference>
<name>A0ABS1LLX5_9MICO</name>
<comment type="similarity">
    <text evidence="1">Belongs to the thioesterase family.</text>
</comment>
<sequence length="237" mass="25184">MSPIHPDTWFAGYPYGGGGTGAYTPLAPYLDGRPLHVPVLPGRDGRRHEAPLTEFGALADDLFAQLEPELAARSARPLVLFGYSLGGMLALEMALRIESAGAGPLALVVGGTAAPDRWPPRRIAGLDDASFVQALRELGVAPAELLDEPWVRQAFMPTWRADTRVAESAPRRTVTLRCPVHAVAGDRDPLAGMHDLASWERTGGPGSSSSLVTGDHGTLVRNPEALGRALRMAASIR</sequence>
<dbReference type="EMBL" id="JABBYC010000024">
    <property type="protein sequence ID" value="MBL0887261.1"/>
    <property type="molecule type" value="Genomic_DNA"/>
</dbReference>
<dbReference type="InterPro" id="IPR029058">
    <property type="entry name" value="AB_hydrolase_fold"/>
</dbReference>
<feature type="domain" description="Thioesterase" evidence="2">
    <location>
        <begin position="14"/>
        <end position="228"/>
    </location>
</feature>
<dbReference type="Proteomes" id="UP000675409">
    <property type="component" value="Unassembled WGS sequence"/>
</dbReference>
<gene>
    <name evidence="3" type="ORF">HGK34_13415</name>
</gene>
<evidence type="ECO:0000313" key="4">
    <source>
        <dbReference type="Proteomes" id="UP000675409"/>
    </source>
</evidence>
<evidence type="ECO:0000256" key="1">
    <source>
        <dbReference type="ARBA" id="ARBA00007169"/>
    </source>
</evidence>
<dbReference type="RefSeq" id="WP_201848127.1">
    <property type="nucleotide sequence ID" value="NZ_JABBYC010000024.1"/>
</dbReference>